<sequence>VKHEPLTSLLLLPPLLLFVDITPRCEVEKVQKQHEDQLALVRSELSKSQQCELETLRDSHTRALQERDATIAALKDQVDQQTSNNEDAQATITDLQTQLTDTQHKLKCQV</sequence>
<feature type="non-terminal residue" evidence="3">
    <location>
        <position position="1"/>
    </location>
</feature>
<feature type="signal peptide" evidence="2">
    <location>
        <begin position="1"/>
        <end position="27"/>
    </location>
</feature>
<dbReference type="AlphaFoldDB" id="A0AAV2Q9P6"/>
<reference evidence="3 4" key="1">
    <citation type="submission" date="2024-05" db="EMBL/GenBank/DDBJ databases">
        <authorList>
            <person name="Wallberg A."/>
        </authorList>
    </citation>
    <scope>NUCLEOTIDE SEQUENCE [LARGE SCALE GENOMIC DNA]</scope>
</reference>
<proteinExistence type="predicted"/>
<keyword evidence="4" id="KW-1185">Reference proteome</keyword>
<protein>
    <submittedName>
        <fullName evidence="3">Uncharacterized protein</fullName>
    </submittedName>
</protein>
<keyword evidence="1" id="KW-0175">Coiled coil</keyword>
<name>A0AAV2Q9P6_MEGNR</name>
<feature type="non-terminal residue" evidence="3">
    <location>
        <position position="110"/>
    </location>
</feature>
<keyword evidence="2" id="KW-0732">Signal</keyword>
<dbReference type="EMBL" id="CAXKWB010004856">
    <property type="protein sequence ID" value="CAL4075697.1"/>
    <property type="molecule type" value="Genomic_DNA"/>
</dbReference>
<evidence type="ECO:0000313" key="4">
    <source>
        <dbReference type="Proteomes" id="UP001497623"/>
    </source>
</evidence>
<evidence type="ECO:0000313" key="3">
    <source>
        <dbReference type="EMBL" id="CAL4075697.1"/>
    </source>
</evidence>
<evidence type="ECO:0000256" key="1">
    <source>
        <dbReference type="SAM" id="Coils"/>
    </source>
</evidence>
<dbReference type="Proteomes" id="UP001497623">
    <property type="component" value="Unassembled WGS sequence"/>
</dbReference>
<gene>
    <name evidence="3" type="ORF">MNOR_LOCUS9862</name>
</gene>
<organism evidence="3 4">
    <name type="scientific">Meganyctiphanes norvegica</name>
    <name type="common">Northern krill</name>
    <name type="synonym">Thysanopoda norvegica</name>
    <dbReference type="NCBI Taxonomy" id="48144"/>
    <lineage>
        <taxon>Eukaryota</taxon>
        <taxon>Metazoa</taxon>
        <taxon>Ecdysozoa</taxon>
        <taxon>Arthropoda</taxon>
        <taxon>Crustacea</taxon>
        <taxon>Multicrustacea</taxon>
        <taxon>Malacostraca</taxon>
        <taxon>Eumalacostraca</taxon>
        <taxon>Eucarida</taxon>
        <taxon>Euphausiacea</taxon>
        <taxon>Euphausiidae</taxon>
        <taxon>Meganyctiphanes</taxon>
    </lineage>
</organism>
<feature type="chain" id="PRO_5043371216" evidence="2">
    <location>
        <begin position="28"/>
        <end position="110"/>
    </location>
</feature>
<feature type="coiled-coil region" evidence="1">
    <location>
        <begin position="71"/>
        <end position="105"/>
    </location>
</feature>
<accession>A0AAV2Q9P6</accession>
<evidence type="ECO:0000256" key="2">
    <source>
        <dbReference type="SAM" id="SignalP"/>
    </source>
</evidence>
<comment type="caution">
    <text evidence="3">The sequence shown here is derived from an EMBL/GenBank/DDBJ whole genome shotgun (WGS) entry which is preliminary data.</text>
</comment>